<protein>
    <submittedName>
        <fullName evidence="2">Phosphatase</fullName>
    </submittedName>
</protein>
<dbReference type="GO" id="GO:0005829">
    <property type="term" value="C:cytosol"/>
    <property type="evidence" value="ECO:0007669"/>
    <property type="project" value="TreeGrafter"/>
</dbReference>
<comment type="caution">
    <text evidence="2">The sequence shown here is derived from an EMBL/GenBank/DDBJ whole genome shotgun (WGS) entry which is preliminary data.</text>
</comment>
<dbReference type="Proteomes" id="UP000886860">
    <property type="component" value="Unassembled WGS sequence"/>
</dbReference>
<evidence type="ECO:0000313" key="3">
    <source>
        <dbReference type="Proteomes" id="UP000886860"/>
    </source>
</evidence>
<dbReference type="EMBL" id="DVKS01000072">
    <property type="protein sequence ID" value="HIT41355.1"/>
    <property type="molecule type" value="Genomic_DNA"/>
</dbReference>
<name>A0A9D1GI14_9FIRM</name>
<dbReference type="CDD" id="cd07437">
    <property type="entry name" value="PHP_HisPPase_Ycdx_like"/>
    <property type="match status" value="1"/>
</dbReference>
<feature type="domain" description="Polymerase/histidinol phosphatase N-terminal" evidence="1">
    <location>
        <begin position="5"/>
        <end position="79"/>
    </location>
</feature>
<dbReference type="PANTHER" id="PTHR36928:SF1">
    <property type="entry name" value="PHOSPHATASE YCDX-RELATED"/>
    <property type="match status" value="1"/>
</dbReference>
<evidence type="ECO:0000259" key="1">
    <source>
        <dbReference type="SMART" id="SM00481"/>
    </source>
</evidence>
<dbReference type="Gene3D" id="3.20.20.140">
    <property type="entry name" value="Metal-dependent hydrolases"/>
    <property type="match status" value="1"/>
</dbReference>
<reference evidence="2" key="1">
    <citation type="submission" date="2020-10" db="EMBL/GenBank/DDBJ databases">
        <authorList>
            <person name="Gilroy R."/>
        </authorList>
    </citation>
    <scope>NUCLEOTIDE SEQUENCE</scope>
    <source>
        <strain evidence="2">CHK123-3438</strain>
    </source>
</reference>
<organism evidence="2 3">
    <name type="scientific">Candidatus Caccovicinus merdipullorum</name>
    <dbReference type="NCBI Taxonomy" id="2840724"/>
    <lineage>
        <taxon>Bacteria</taxon>
        <taxon>Bacillati</taxon>
        <taxon>Bacillota</taxon>
        <taxon>Clostridia</taxon>
        <taxon>Eubacteriales</taxon>
        <taxon>Candidatus Caccovicinus</taxon>
    </lineage>
</organism>
<proteinExistence type="predicted"/>
<dbReference type="GO" id="GO:0008270">
    <property type="term" value="F:zinc ion binding"/>
    <property type="evidence" value="ECO:0007669"/>
    <property type="project" value="TreeGrafter"/>
</dbReference>
<dbReference type="PANTHER" id="PTHR36928">
    <property type="entry name" value="PHOSPHATASE YCDX-RELATED"/>
    <property type="match status" value="1"/>
</dbReference>
<dbReference type="InterPro" id="IPR050243">
    <property type="entry name" value="PHP_phosphatase"/>
</dbReference>
<gene>
    <name evidence="2" type="ORF">IAB60_04495</name>
</gene>
<dbReference type="SUPFAM" id="SSF89550">
    <property type="entry name" value="PHP domain-like"/>
    <property type="match status" value="1"/>
</dbReference>
<accession>A0A9D1GI14</accession>
<reference evidence="2" key="2">
    <citation type="journal article" date="2021" name="PeerJ">
        <title>Extensive microbial diversity within the chicken gut microbiome revealed by metagenomics and culture.</title>
        <authorList>
            <person name="Gilroy R."/>
            <person name="Ravi A."/>
            <person name="Getino M."/>
            <person name="Pursley I."/>
            <person name="Horton D.L."/>
            <person name="Alikhan N.F."/>
            <person name="Baker D."/>
            <person name="Gharbi K."/>
            <person name="Hall N."/>
            <person name="Watson M."/>
            <person name="Adriaenssens E.M."/>
            <person name="Foster-Nyarko E."/>
            <person name="Jarju S."/>
            <person name="Secka A."/>
            <person name="Antonio M."/>
            <person name="Oren A."/>
            <person name="Chaudhuri R.R."/>
            <person name="La Ragione R."/>
            <person name="Hildebrand F."/>
            <person name="Pallen M.J."/>
        </authorList>
    </citation>
    <scope>NUCLEOTIDE SEQUENCE</scope>
    <source>
        <strain evidence="2">CHK123-3438</strain>
    </source>
</reference>
<dbReference type="NCBIfam" id="NF006702">
    <property type="entry name" value="PRK09248.1"/>
    <property type="match status" value="1"/>
</dbReference>
<dbReference type="InterPro" id="IPR016195">
    <property type="entry name" value="Pol/histidinol_Pase-like"/>
</dbReference>
<dbReference type="InterPro" id="IPR004013">
    <property type="entry name" value="PHP_dom"/>
</dbReference>
<dbReference type="SMART" id="SM00481">
    <property type="entry name" value="POLIIIAc"/>
    <property type="match status" value="1"/>
</dbReference>
<sequence>MIDLLDLHTHTAASGHAYNSLYEMIRAAADRGLTLYGCSDHAPMMPGGPHFFHFINFKVVPREVYGVKVLMGAELNIMDYQGRVDLNEDVLKNLDYAIASLHTPCIRPGTRQENTSAYLNALANPYVNIIGHPDDARYPIDYEALVKGAKKYHKLLEVNSSSLHPRSVRCAGAADSYRTMLKLCMEEEVSIIVNSDAHIESDVGNHKRAFDLLEEMHFPPELVVNTSLDLLLSYIPSLEQVL</sequence>
<dbReference type="InterPro" id="IPR003141">
    <property type="entry name" value="Pol/His_phosphatase_N"/>
</dbReference>
<evidence type="ECO:0000313" key="2">
    <source>
        <dbReference type="EMBL" id="HIT41355.1"/>
    </source>
</evidence>
<dbReference type="AlphaFoldDB" id="A0A9D1GI14"/>
<dbReference type="Pfam" id="PF02811">
    <property type="entry name" value="PHP"/>
    <property type="match status" value="1"/>
</dbReference>
<dbReference type="GO" id="GO:0042578">
    <property type="term" value="F:phosphoric ester hydrolase activity"/>
    <property type="evidence" value="ECO:0007669"/>
    <property type="project" value="TreeGrafter"/>
</dbReference>